<protein>
    <recommendedName>
        <fullName evidence="4">DUF676 domain-containing protein</fullName>
    </recommendedName>
</protein>
<comment type="caution">
    <text evidence="5">The sequence shown here is derived from an EMBL/GenBank/DDBJ whole genome shotgun (WGS) entry which is preliminary data.</text>
</comment>
<keyword evidence="3" id="KW-0812">Transmembrane</keyword>
<evidence type="ECO:0000313" key="6">
    <source>
        <dbReference type="Proteomes" id="UP000289152"/>
    </source>
</evidence>
<dbReference type="OrthoDB" id="273452at2759"/>
<evidence type="ECO:0000256" key="3">
    <source>
        <dbReference type="SAM" id="Phobius"/>
    </source>
</evidence>
<dbReference type="SUPFAM" id="SSF53474">
    <property type="entry name" value="alpha/beta-Hydrolases"/>
    <property type="match status" value="1"/>
</dbReference>
<keyword evidence="3" id="KW-1133">Transmembrane helix</keyword>
<dbReference type="InterPro" id="IPR044294">
    <property type="entry name" value="Lipase-like"/>
</dbReference>
<dbReference type="EMBL" id="SDIL01000065">
    <property type="protein sequence ID" value="RXK37582.1"/>
    <property type="molecule type" value="Genomic_DNA"/>
</dbReference>
<dbReference type="AlphaFoldDB" id="A0A4Q1BJ11"/>
<evidence type="ECO:0000256" key="2">
    <source>
        <dbReference type="SAM" id="MobiDB-lite"/>
    </source>
</evidence>
<dbReference type="PANTHER" id="PTHR12482">
    <property type="entry name" value="LIPASE ROG1-RELATED-RELATED"/>
    <property type="match status" value="1"/>
</dbReference>
<name>A0A4Q1BJ11_TREME</name>
<feature type="domain" description="DUF676" evidence="4">
    <location>
        <begin position="3"/>
        <end position="230"/>
    </location>
</feature>
<dbReference type="Pfam" id="PF05057">
    <property type="entry name" value="DUF676"/>
    <property type="match status" value="1"/>
</dbReference>
<feature type="compositionally biased region" description="Basic and acidic residues" evidence="2">
    <location>
        <begin position="409"/>
        <end position="423"/>
    </location>
</feature>
<sequence length="494" mass="55914">MSSKSVHLVVLIHGLWGNPSHLSAAKAELEDAWSRRHITEEMSGRISDVKGNDVNGQEGENEMIILTPEGMTSQLTYDGIDVCASRVLYEVDREVDRIEKSGKIIRQFSVTGYSLGGLVARYLVGLLHSRSPSFFEGKETVSFSTIATPHLGVPRYNTFLSTSLVWLGARLLSRSGEQLYVSDKYSPEDPRPLLEIMADPSLVFIQALKKFKTIQIFANGINDHTVPYPSAAIELTDPFTSWESLDVTVDENGLLRSWEYGSDTKGLKREGGWRRRLGSLPPVLKFGFPYNYLILILFPVMFPLVFMLLVIRLSLDTRKSRRRLQLLANPLTSGNVKETDSGLSIEHLRNIIRRVERSIESELIDVAEDDIPSSSVHPFRPSIRPDEDVVTQVTSLEEDSPEFIPSHPDGGRDETIIRPTNSEKGEYGLRRRIPMMEKVNINTQETNEMRENEVKVKFKDSQIRMINWLNSLPLKKYVTWFSQVGNSHAVIVVR</sequence>
<keyword evidence="6" id="KW-1185">Reference proteome</keyword>
<keyword evidence="3" id="KW-0472">Membrane</keyword>
<organism evidence="5 6">
    <name type="scientific">Tremella mesenterica</name>
    <name type="common">Jelly fungus</name>
    <dbReference type="NCBI Taxonomy" id="5217"/>
    <lineage>
        <taxon>Eukaryota</taxon>
        <taxon>Fungi</taxon>
        <taxon>Dikarya</taxon>
        <taxon>Basidiomycota</taxon>
        <taxon>Agaricomycotina</taxon>
        <taxon>Tremellomycetes</taxon>
        <taxon>Tremellales</taxon>
        <taxon>Tremellaceae</taxon>
        <taxon>Tremella</taxon>
    </lineage>
</organism>
<dbReference type="InParanoid" id="A0A4Q1BJ11"/>
<dbReference type="InterPro" id="IPR029058">
    <property type="entry name" value="AB_hydrolase_fold"/>
</dbReference>
<evidence type="ECO:0000313" key="5">
    <source>
        <dbReference type="EMBL" id="RXK37582.1"/>
    </source>
</evidence>
<feature type="region of interest" description="Disordered" evidence="2">
    <location>
        <begin position="400"/>
        <end position="423"/>
    </location>
</feature>
<dbReference type="InterPro" id="IPR007751">
    <property type="entry name" value="DUF676_lipase-like"/>
</dbReference>
<comment type="similarity">
    <text evidence="1">Belongs to the putative lipase ROG1 family.</text>
</comment>
<feature type="transmembrane region" description="Helical" evidence="3">
    <location>
        <begin position="292"/>
        <end position="315"/>
    </location>
</feature>
<proteinExistence type="inferred from homology"/>
<dbReference type="Proteomes" id="UP000289152">
    <property type="component" value="Unassembled WGS sequence"/>
</dbReference>
<dbReference type="PANTHER" id="PTHR12482:SF62">
    <property type="entry name" value="LIPASE ROG1-RELATED"/>
    <property type="match status" value="1"/>
</dbReference>
<evidence type="ECO:0000256" key="1">
    <source>
        <dbReference type="ARBA" id="ARBA00007920"/>
    </source>
</evidence>
<dbReference type="Gene3D" id="3.40.50.1820">
    <property type="entry name" value="alpha/beta hydrolase"/>
    <property type="match status" value="1"/>
</dbReference>
<accession>A0A4Q1BJ11</accession>
<reference evidence="5 6" key="1">
    <citation type="submission" date="2016-06" db="EMBL/GenBank/DDBJ databases">
        <title>Evolution of pathogenesis and genome organization in the Tremellales.</title>
        <authorList>
            <person name="Cuomo C."/>
            <person name="Litvintseva A."/>
            <person name="Heitman J."/>
            <person name="Chen Y."/>
            <person name="Sun S."/>
            <person name="Springer D."/>
            <person name="Dromer F."/>
            <person name="Young S."/>
            <person name="Zeng Q."/>
            <person name="Chapman S."/>
            <person name="Gujja S."/>
            <person name="Saif S."/>
            <person name="Birren B."/>
        </authorList>
    </citation>
    <scope>NUCLEOTIDE SEQUENCE [LARGE SCALE GENOMIC DNA]</scope>
    <source>
        <strain evidence="5 6">ATCC 28783</strain>
    </source>
</reference>
<dbReference type="VEuPathDB" id="FungiDB:TREMEDRAFT_31933"/>
<evidence type="ECO:0000259" key="4">
    <source>
        <dbReference type="Pfam" id="PF05057"/>
    </source>
</evidence>
<gene>
    <name evidence="5" type="ORF">M231_05124</name>
</gene>